<evidence type="ECO:0000256" key="2">
    <source>
        <dbReference type="SAM" id="Phobius"/>
    </source>
</evidence>
<feature type="domain" description="Ecp2 effector protein-like" evidence="3">
    <location>
        <begin position="120"/>
        <end position="217"/>
    </location>
</feature>
<dbReference type="RefSeq" id="XP_066674160.1">
    <property type="nucleotide sequence ID" value="XM_066804387.1"/>
</dbReference>
<dbReference type="EMBL" id="JAQQWN010000002">
    <property type="protein sequence ID" value="KAK8093387.1"/>
    <property type="molecule type" value="Genomic_DNA"/>
</dbReference>
<keyword evidence="2" id="KW-1133">Transmembrane helix</keyword>
<feature type="transmembrane region" description="Helical" evidence="2">
    <location>
        <begin position="49"/>
        <end position="72"/>
    </location>
</feature>
<evidence type="ECO:0000313" key="4">
    <source>
        <dbReference type="EMBL" id="KAK8093387.1"/>
    </source>
</evidence>
<feature type="compositionally biased region" description="Polar residues" evidence="1">
    <location>
        <begin position="1"/>
        <end position="11"/>
    </location>
</feature>
<evidence type="ECO:0000259" key="3">
    <source>
        <dbReference type="Pfam" id="PF14856"/>
    </source>
</evidence>
<reference evidence="4 5" key="1">
    <citation type="submission" date="2023-01" db="EMBL/GenBank/DDBJ databases">
        <title>Analysis of 21 Apiospora genomes using comparative genomics revels a genus with tremendous synthesis potential of carbohydrate active enzymes and secondary metabolites.</title>
        <authorList>
            <person name="Sorensen T."/>
        </authorList>
    </citation>
    <scope>NUCLEOTIDE SEQUENCE [LARGE SCALE GENOMIC DNA]</scope>
    <source>
        <strain evidence="4 5">CBS 114990</strain>
    </source>
</reference>
<accession>A0ABR1X9R0</accession>
<name>A0ABR1X9R0_9PEZI</name>
<gene>
    <name evidence="4" type="ORF">PG997_000072</name>
</gene>
<organism evidence="4 5">
    <name type="scientific">Apiospora hydei</name>
    <dbReference type="NCBI Taxonomy" id="1337664"/>
    <lineage>
        <taxon>Eukaryota</taxon>
        <taxon>Fungi</taxon>
        <taxon>Dikarya</taxon>
        <taxon>Ascomycota</taxon>
        <taxon>Pezizomycotina</taxon>
        <taxon>Sordariomycetes</taxon>
        <taxon>Xylariomycetidae</taxon>
        <taxon>Amphisphaeriales</taxon>
        <taxon>Apiosporaceae</taxon>
        <taxon>Apiospora</taxon>
    </lineage>
</organism>
<keyword evidence="5" id="KW-1185">Reference proteome</keyword>
<dbReference type="InterPro" id="IPR029226">
    <property type="entry name" value="Ecp2-like"/>
</dbReference>
<keyword evidence="2" id="KW-0812">Transmembrane</keyword>
<comment type="caution">
    <text evidence="4">The sequence shown here is derived from an EMBL/GenBank/DDBJ whole genome shotgun (WGS) entry which is preliminary data.</text>
</comment>
<feature type="compositionally biased region" description="Basic and acidic residues" evidence="1">
    <location>
        <begin position="12"/>
        <end position="34"/>
    </location>
</feature>
<proteinExistence type="predicted"/>
<dbReference type="Proteomes" id="UP001433268">
    <property type="component" value="Unassembled WGS sequence"/>
</dbReference>
<dbReference type="GeneID" id="92037447"/>
<dbReference type="Pfam" id="PF14856">
    <property type="entry name" value="Hce2"/>
    <property type="match status" value="1"/>
</dbReference>
<feature type="region of interest" description="Disordered" evidence="1">
    <location>
        <begin position="1"/>
        <end position="39"/>
    </location>
</feature>
<evidence type="ECO:0000313" key="5">
    <source>
        <dbReference type="Proteomes" id="UP001433268"/>
    </source>
</evidence>
<evidence type="ECO:0000256" key="1">
    <source>
        <dbReference type="SAM" id="MobiDB-lite"/>
    </source>
</evidence>
<sequence length="247" mass="27242">MSRTMSILPHNNQDHSHLTTPSSDRKSAFQRDDPNSFPSGPRQSFFSKVSLAAVMKLVAFFVAILTTAWLAAAGLITHGNFTHGNFTSLDAPYSALPHVEAPSSGTKVFWQDDDTWHRQCVANQVEHVSPGDKSIFKADCYSLAGKYYKMPGYWTVSGYASCTPGYCGLLATFDTCSVAVARTDGHPELDFYVGNRDIYSWLHSAIDSYSDALKMGLTIGKDECQSEQSDFGSHPAICWRLYKTPNS</sequence>
<keyword evidence="2" id="KW-0472">Membrane</keyword>
<protein>
    <recommendedName>
        <fullName evidence="3">Ecp2 effector protein-like domain-containing protein</fullName>
    </recommendedName>
</protein>